<keyword evidence="3" id="KW-0998">Cell outer membrane</keyword>
<dbReference type="EMBL" id="VSSQ01001166">
    <property type="protein sequence ID" value="MPM05791.1"/>
    <property type="molecule type" value="Genomic_DNA"/>
</dbReference>
<reference evidence="4" key="1">
    <citation type="submission" date="2019-08" db="EMBL/GenBank/DDBJ databases">
        <authorList>
            <person name="Kucharzyk K."/>
            <person name="Murdoch R.W."/>
            <person name="Higgins S."/>
            <person name="Loffler F."/>
        </authorList>
    </citation>
    <scope>NUCLEOTIDE SEQUENCE</scope>
</reference>
<dbReference type="GO" id="GO:0009279">
    <property type="term" value="C:cell outer membrane"/>
    <property type="evidence" value="ECO:0007669"/>
    <property type="project" value="UniProtKB-SubCell"/>
</dbReference>
<name>A0A644WQJ1_9ZZZZ</name>
<comment type="subcellular location">
    <subcellularLocation>
        <location evidence="1">Cell outer membrane</location>
    </subcellularLocation>
</comment>
<evidence type="ECO:0000256" key="2">
    <source>
        <dbReference type="ARBA" id="ARBA00023136"/>
    </source>
</evidence>
<dbReference type="SUPFAM" id="SSF56935">
    <property type="entry name" value="Porins"/>
    <property type="match status" value="1"/>
</dbReference>
<evidence type="ECO:0000256" key="3">
    <source>
        <dbReference type="ARBA" id="ARBA00023237"/>
    </source>
</evidence>
<dbReference type="InterPro" id="IPR036942">
    <property type="entry name" value="Beta-barrel_TonB_sf"/>
</dbReference>
<dbReference type="Gene3D" id="2.40.170.20">
    <property type="entry name" value="TonB-dependent receptor, beta-barrel domain"/>
    <property type="match status" value="1"/>
</dbReference>
<dbReference type="AlphaFoldDB" id="A0A644WQJ1"/>
<accession>A0A644WQJ1</accession>
<gene>
    <name evidence="4" type="ORF">SDC9_52086</name>
</gene>
<sequence length="589" mass="67872">MTTIQKYLTILFAVLVLNTVVAQEQTDRNVTIEREFQPVIQDAGKITTLPEVFQVNTAKERVDYSEIYQPLPFEKNIVTLSAEEVLHQRRRESNEAFIRLGAGNYWNTLGDIALPIIKNDKNRLDLLLKHTGTFGEKKHAFSQAKLGYNHYFNSYDLYAGLGFSHQYFNYYGNNFYGSNGDTLNLNAFSSTFPISQPDYKEQNLERITRSAQTVKLDELANSPLYDMLWRYNAHVGIRSLPNATGKKYNAEMAFDVFRSDNGLQESILKMKYGFSNPIGENRFGMDFELSNLFYQEADTAKINFWDYYAVFSMNPYFLMERDNWFLRAGVKTAFSFIHGKPFNPTPDITAEWRVLPKVLSVYGGITGDFSLSTLSSIYEENPYVFSDLRVKDTYTPINTYFGFKLKPLYNLLLDAFIDYRYIVDQYFFENKGYFTTDIPGDYATLYTNRFNAVYSDAGLFRIGLRANYNFKNTVNIQLKGVYNSWDVKNQLHAWMKPALEADVSADVRINKNLTATAQLFYEGERYAQLGGKPFKMDPKVDVNLGATYTFNRTLSAFAKLNNLLDSKYQQFYGYEVQGINFMFGGAVSF</sequence>
<comment type="caution">
    <text evidence="4">The sequence shown here is derived from an EMBL/GenBank/DDBJ whole genome shotgun (WGS) entry which is preliminary data.</text>
</comment>
<evidence type="ECO:0000256" key="1">
    <source>
        <dbReference type="ARBA" id="ARBA00004442"/>
    </source>
</evidence>
<keyword evidence="2" id="KW-0472">Membrane</keyword>
<proteinExistence type="predicted"/>
<organism evidence="4">
    <name type="scientific">bioreactor metagenome</name>
    <dbReference type="NCBI Taxonomy" id="1076179"/>
    <lineage>
        <taxon>unclassified sequences</taxon>
        <taxon>metagenomes</taxon>
        <taxon>ecological metagenomes</taxon>
    </lineage>
</organism>
<protein>
    <submittedName>
        <fullName evidence="4">Uncharacterized protein</fullName>
    </submittedName>
</protein>
<evidence type="ECO:0000313" key="4">
    <source>
        <dbReference type="EMBL" id="MPM05791.1"/>
    </source>
</evidence>